<evidence type="ECO:0000256" key="1">
    <source>
        <dbReference type="SAM" id="MobiDB-lite"/>
    </source>
</evidence>
<gene>
    <name evidence="2" type="ORF">SPMU_05940</name>
</gene>
<organism evidence="2 3">
    <name type="scientific">Sphingomonas mucosissima</name>
    <dbReference type="NCBI Taxonomy" id="370959"/>
    <lineage>
        <taxon>Bacteria</taxon>
        <taxon>Pseudomonadati</taxon>
        <taxon>Pseudomonadota</taxon>
        <taxon>Alphaproteobacteria</taxon>
        <taxon>Sphingomonadales</taxon>
        <taxon>Sphingomonadaceae</taxon>
        <taxon>Sphingomonas</taxon>
    </lineage>
</organism>
<dbReference type="Proteomes" id="UP000197783">
    <property type="component" value="Unassembled WGS sequence"/>
</dbReference>
<name>A0A245ZRA2_9SPHN</name>
<evidence type="ECO:0000313" key="2">
    <source>
        <dbReference type="EMBL" id="OWK32272.1"/>
    </source>
</evidence>
<evidence type="ECO:0000313" key="3">
    <source>
        <dbReference type="Proteomes" id="UP000197783"/>
    </source>
</evidence>
<dbReference type="AlphaFoldDB" id="A0A245ZRA2"/>
<sequence length="75" mass="7980">MSGEGVIPSDPEIPFGRWQTGRDPRGAARDVCLSLSHLLPREGGAGGVLPTPSFPLAERACPSETRHAFLAEPTR</sequence>
<feature type="region of interest" description="Disordered" evidence="1">
    <location>
        <begin position="1"/>
        <end position="22"/>
    </location>
</feature>
<keyword evidence="3" id="KW-1185">Reference proteome</keyword>
<reference evidence="2 3" key="1">
    <citation type="submission" date="2017-03" db="EMBL/GenBank/DDBJ databases">
        <title>Genome sequence of Sphingomonas mucosissima DSM 17494.</title>
        <authorList>
            <person name="Poehlein A."/>
            <person name="Wuebbeler J.H."/>
            <person name="Steinbuechel A."/>
            <person name="Daniel R."/>
        </authorList>
    </citation>
    <scope>NUCLEOTIDE SEQUENCE [LARGE SCALE GENOMIC DNA]</scope>
    <source>
        <strain evidence="2 3">DSM 17494</strain>
    </source>
</reference>
<dbReference type="EMBL" id="NBBJ01000001">
    <property type="protein sequence ID" value="OWK32272.1"/>
    <property type="molecule type" value="Genomic_DNA"/>
</dbReference>
<accession>A0A245ZRA2</accession>
<comment type="caution">
    <text evidence="2">The sequence shown here is derived from an EMBL/GenBank/DDBJ whole genome shotgun (WGS) entry which is preliminary data.</text>
</comment>
<proteinExistence type="predicted"/>
<protein>
    <submittedName>
        <fullName evidence="2">Uncharacterized protein</fullName>
    </submittedName>
</protein>